<dbReference type="CDD" id="cd03499">
    <property type="entry name" value="SQR_TypeC_SdhC"/>
    <property type="match status" value="1"/>
</dbReference>
<comment type="caution">
    <text evidence="14">The sequence shown here is derived from an EMBL/GenBank/DDBJ whole genome shotgun (WGS) entry which is preliminary data.</text>
</comment>
<dbReference type="PATRIC" id="fig|517011.3.peg.1287"/>
<dbReference type="GO" id="GO:0016020">
    <property type="term" value="C:membrane"/>
    <property type="evidence" value="ECO:0007669"/>
    <property type="project" value="UniProtKB-SubCell"/>
</dbReference>
<dbReference type="SUPFAM" id="SSF81343">
    <property type="entry name" value="Fumarate reductase respiratory complex transmembrane subunits"/>
    <property type="match status" value="1"/>
</dbReference>
<evidence type="ECO:0000256" key="13">
    <source>
        <dbReference type="SAM" id="Phobius"/>
    </source>
</evidence>
<feature type="binding site" description="axial binding residue" evidence="12">
    <location>
        <position position="81"/>
    </location>
    <ligand>
        <name>heme</name>
        <dbReference type="ChEBI" id="CHEBI:30413"/>
        <note>ligand shared with second transmembrane subunit</note>
    </ligand>
    <ligandPart>
        <name>Fe</name>
        <dbReference type="ChEBI" id="CHEBI:18248"/>
    </ligandPart>
</feature>
<keyword evidence="8 13" id="KW-1133">Transmembrane helix</keyword>
<dbReference type="InterPro" id="IPR000701">
    <property type="entry name" value="SuccDH_FuR_B_TM-su"/>
</dbReference>
<organism evidence="14 15">
    <name type="scientific">Stenotrophomonas chelatiphaga</name>
    <dbReference type="NCBI Taxonomy" id="517011"/>
    <lineage>
        <taxon>Bacteria</taxon>
        <taxon>Pseudomonadati</taxon>
        <taxon>Pseudomonadota</taxon>
        <taxon>Gammaproteobacteria</taxon>
        <taxon>Lysobacterales</taxon>
        <taxon>Lysobacteraceae</taxon>
        <taxon>Stenotrophomonas</taxon>
    </lineage>
</organism>
<evidence type="ECO:0000256" key="9">
    <source>
        <dbReference type="ARBA" id="ARBA00023004"/>
    </source>
</evidence>
<evidence type="ECO:0000256" key="7">
    <source>
        <dbReference type="ARBA" id="ARBA00022723"/>
    </source>
</evidence>
<evidence type="ECO:0000256" key="2">
    <source>
        <dbReference type="ARBA" id="ARBA00004141"/>
    </source>
</evidence>
<gene>
    <name evidence="14" type="ORF">ABB28_08120</name>
</gene>
<sequence length="131" mass="14433">MATRERPLSPHLQVYRWQIQMATSILHRATGIFLSVGALIIAGGLLALMMGPASWTCFTDHAGAWYGKLFLFAWTWAFAYHLCNGLRHIVQDFAIGFSIPAFVRSSWLSVFASLVITALVWAYVLVSGGAA</sequence>
<evidence type="ECO:0000256" key="5">
    <source>
        <dbReference type="ARBA" id="ARBA00022617"/>
    </source>
</evidence>
<dbReference type="GO" id="GO:0046872">
    <property type="term" value="F:metal ion binding"/>
    <property type="evidence" value="ECO:0007669"/>
    <property type="project" value="UniProtKB-KW"/>
</dbReference>
<dbReference type="NCBIfam" id="TIGR02970">
    <property type="entry name" value="succ_dehyd_cytB"/>
    <property type="match status" value="1"/>
</dbReference>
<dbReference type="GO" id="GO:0009055">
    <property type="term" value="F:electron transfer activity"/>
    <property type="evidence" value="ECO:0007669"/>
    <property type="project" value="InterPro"/>
</dbReference>
<dbReference type="AlphaFoldDB" id="A0A0R0CWF1"/>
<dbReference type="InterPro" id="IPR034804">
    <property type="entry name" value="SQR/QFR_C/D"/>
</dbReference>
<keyword evidence="5 12" id="KW-0349">Heme</keyword>
<evidence type="ECO:0000313" key="14">
    <source>
        <dbReference type="EMBL" id="KRG74093.1"/>
    </source>
</evidence>
<evidence type="ECO:0000256" key="10">
    <source>
        <dbReference type="ARBA" id="ARBA00023136"/>
    </source>
</evidence>
<comment type="function">
    <text evidence="1">Membrane-anchoring subunit of succinate dehydrogenase (SDH).</text>
</comment>
<dbReference type="Pfam" id="PF01127">
    <property type="entry name" value="Sdh_cyt"/>
    <property type="match status" value="1"/>
</dbReference>
<evidence type="ECO:0000256" key="12">
    <source>
        <dbReference type="PIRSR" id="PIRSR000178-1"/>
    </source>
</evidence>
<evidence type="ECO:0000256" key="6">
    <source>
        <dbReference type="ARBA" id="ARBA00022692"/>
    </source>
</evidence>
<keyword evidence="10 13" id="KW-0472">Membrane</keyword>
<comment type="similarity">
    <text evidence="3">Belongs to the cytochrome b560 family.</text>
</comment>
<feature type="transmembrane region" description="Helical" evidence="13">
    <location>
        <begin position="107"/>
        <end position="126"/>
    </location>
</feature>
<evidence type="ECO:0000256" key="3">
    <source>
        <dbReference type="ARBA" id="ARBA00007244"/>
    </source>
</evidence>
<comment type="cofactor">
    <cofactor evidence="12">
        <name>heme</name>
        <dbReference type="ChEBI" id="CHEBI:30413"/>
    </cofactor>
    <text evidence="12">The heme is bound between the two transmembrane subunits.</text>
</comment>
<dbReference type="Proteomes" id="UP000051386">
    <property type="component" value="Unassembled WGS sequence"/>
</dbReference>
<feature type="transmembrane region" description="Helical" evidence="13">
    <location>
        <begin position="69"/>
        <end position="86"/>
    </location>
</feature>
<evidence type="ECO:0000256" key="11">
    <source>
        <dbReference type="ARBA" id="ARBA00025912"/>
    </source>
</evidence>
<dbReference type="PIRSF" id="PIRSF000178">
    <property type="entry name" value="SDH_cyt_b560"/>
    <property type="match status" value="1"/>
</dbReference>
<keyword evidence="15" id="KW-1185">Reference proteome</keyword>
<dbReference type="RefSeq" id="WP_057508146.1">
    <property type="nucleotide sequence ID" value="NZ_DAMBRS010000001.1"/>
</dbReference>
<evidence type="ECO:0000313" key="15">
    <source>
        <dbReference type="Proteomes" id="UP000051386"/>
    </source>
</evidence>
<proteinExistence type="inferred from homology"/>
<keyword evidence="6 13" id="KW-0812">Transmembrane</keyword>
<dbReference type="PROSITE" id="PS01000">
    <property type="entry name" value="SDH_CYT_1"/>
    <property type="match status" value="1"/>
</dbReference>
<dbReference type="Gene3D" id="1.20.1300.10">
    <property type="entry name" value="Fumarate reductase/succinate dehydrogenase, transmembrane subunit"/>
    <property type="match status" value="1"/>
</dbReference>
<comment type="subunit">
    <text evidence="11">Part of an enzyme complex containing four subunits: a flavoprotein, an iron-sulfur protein, plus two membrane-anchoring proteins, SdhC and SdhD. The complex can form homotrimers.</text>
</comment>
<keyword evidence="9 12" id="KW-0408">Iron</keyword>
<reference evidence="14 15" key="1">
    <citation type="submission" date="2015-05" db="EMBL/GenBank/DDBJ databases">
        <title>Genome sequencing and analysis of members of genus Stenotrophomonas.</title>
        <authorList>
            <person name="Patil P.P."/>
            <person name="Midha S."/>
            <person name="Patil P.B."/>
        </authorList>
    </citation>
    <scope>NUCLEOTIDE SEQUENCE [LARGE SCALE GENOMIC DNA]</scope>
    <source>
        <strain evidence="14 15">DSM 21508</strain>
    </source>
</reference>
<feature type="transmembrane region" description="Helical" evidence="13">
    <location>
        <begin position="25"/>
        <end position="49"/>
    </location>
</feature>
<dbReference type="GO" id="GO:0006099">
    <property type="term" value="P:tricarboxylic acid cycle"/>
    <property type="evidence" value="ECO:0007669"/>
    <property type="project" value="InterPro"/>
</dbReference>
<dbReference type="InterPro" id="IPR014314">
    <property type="entry name" value="Succ_DH_cytb556"/>
</dbReference>
<evidence type="ECO:0000256" key="8">
    <source>
        <dbReference type="ARBA" id="ARBA00022989"/>
    </source>
</evidence>
<dbReference type="PANTHER" id="PTHR10978">
    <property type="entry name" value="SUCCINATE DEHYDROGENASE CYTOCHROME B560 SUBUNIT"/>
    <property type="match status" value="1"/>
</dbReference>
<dbReference type="InterPro" id="IPR018495">
    <property type="entry name" value="Succ_DH_cyt_bsu_CS"/>
</dbReference>
<dbReference type="EMBL" id="LDJK01000031">
    <property type="protein sequence ID" value="KRG74093.1"/>
    <property type="molecule type" value="Genomic_DNA"/>
</dbReference>
<evidence type="ECO:0000256" key="1">
    <source>
        <dbReference type="ARBA" id="ARBA00004050"/>
    </source>
</evidence>
<dbReference type="PANTHER" id="PTHR10978:SF5">
    <property type="entry name" value="SUCCINATE DEHYDROGENASE CYTOCHROME B560 SUBUNIT, MITOCHONDRIAL"/>
    <property type="match status" value="1"/>
</dbReference>
<accession>A0A0R0CWF1</accession>
<protein>
    <recommendedName>
        <fullName evidence="4">Succinate dehydrogenase cytochrome b556 subunit</fullName>
    </recommendedName>
</protein>
<evidence type="ECO:0000256" key="4">
    <source>
        <dbReference type="ARBA" id="ARBA00020076"/>
    </source>
</evidence>
<name>A0A0R0CWF1_9GAMM</name>
<comment type="subcellular location">
    <subcellularLocation>
        <location evidence="2">Membrane</location>
        <topology evidence="2">Multi-pass membrane protein</topology>
    </subcellularLocation>
</comment>
<keyword evidence="7 12" id="KW-0479">Metal-binding</keyword>